<dbReference type="OrthoDB" id="10330822at2759"/>
<dbReference type="EMBL" id="CAJNXB010000935">
    <property type="protein sequence ID" value="CAF3115584.1"/>
    <property type="molecule type" value="Genomic_DNA"/>
</dbReference>
<feature type="transmembrane region" description="Helical" evidence="1">
    <location>
        <begin position="234"/>
        <end position="253"/>
    </location>
</feature>
<feature type="transmembrane region" description="Helical" evidence="1">
    <location>
        <begin position="259"/>
        <end position="280"/>
    </location>
</feature>
<keyword evidence="1" id="KW-0812">Transmembrane</keyword>
<name>A0A817NKQ5_9BILA</name>
<dbReference type="AlphaFoldDB" id="A0A817NKQ5"/>
<keyword evidence="1" id="KW-0472">Membrane</keyword>
<evidence type="ECO:0000313" key="2">
    <source>
        <dbReference type="EMBL" id="CAF3115584.1"/>
    </source>
</evidence>
<feature type="transmembrane region" description="Helical" evidence="1">
    <location>
        <begin position="193"/>
        <end position="222"/>
    </location>
</feature>
<feature type="transmembrane region" description="Helical" evidence="1">
    <location>
        <begin position="33"/>
        <end position="53"/>
    </location>
</feature>
<sequence length="385" mass="43941">MIALKKQSTTLIRNQQWAKLNQYKNRTRNFRNVLLVVENVAIILFYYSAAIRIDAAAQNQNNKQVTNEDTDIKEFLENGTNHIMEIIKQCIEDSKELQDHEYKTEFIQLCDVAQIDLYDARLAFISATQKKIKEAKAYPENNAEQRKRVHQEWQNILDNTVIQVNMIVRPIKALIETLREIDKTLKRKRWLCLFAGLTSVCLGSVIGGILITHLLPAAIVTWTLCTATCAIAPFLTYILGGAALILLIAGIFLVYKTPFLTYILGGAALILLIAGIFLVYKSIRTKKTREYLKQALNKIKVLALTCFRSFTEIFESLNEKMTDEKLKTATTDALLHCKLDEDVWLSNGRLELSEDILGNLHDRLASERSVFIQNYNKESQKGTHN</sequence>
<protein>
    <submittedName>
        <fullName evidence="2">Uncharacterized protein</fullName>
    </submittedName>
</protein>
<proteinExistence type="predicted"/>
<gene>
    <name evidence="2" type="ORF">TIS948_LOCUS7706</name>
</gene>
<evidence type="ECO:0000256" key="1">
    <source>
        <dbReference type="SAM" id="Phobius"/>
    </source>
</evidence>
<accession>A0A817NKQ5</accession>
<comment type="caution">
    <text evidence="2">The sequence shown here is derived from an EMBL/GenBank/DDBJ whole genome shotgun (WGS) entry which is preliminary data.</text>
</comment>
<organism evidence="2 3">
    <name type="scientific">Rotaria socialis</name>
    <dbReference type="NCBI Taxonomy" id="392032"/>
    <lineage>
        <taxon>Eukaryota</taxon>
        <taxon>Metazoa</taxon>
        <taxon>Spiralia</taxon>
        <taxon>Gnathifera</taxon>
        <taxon>Rotifera</taxon>
        <taxon>Eurotatoria</taxon>
        <taxon>Bdelloidea</taxon>
        <taxon>Philodinida</taxon>
        <taxon>Philodinidae</taxon>
        <taxon>Rotaria</taxon>
    </lineage>
</organism>
<dbReference type="Proteomes" id="UP000663825">
    <property type="component" value="Unassembled WGS sequence"/>
</dbReference>
<keyword evidence="1" id="KW-1133">Transmembrane helix</keyword>
<evidence type="ECO:0000313" key="3">
    <source>
        <dbReference type="Proteomes" id="UP000663825"/>
    </source>
</evidence>
<reference evidence="2" key="1">
    <citation type="submission" date="2021-02" db="EMBL/GenBank/DDBJ databases">
        <authorList>
            <person name="Nowell W R."/>
        </authorList>
    </citation>
    <scope>NUCLEOTIDE SEQUENCE</scope>
</reference>